<comment type="caution">
    <text evidence="10">The sequence shown here is derived from an EMBL/GenBank/DDBJ whole genome shotgun (WGS) entry which is preliminary data.</text>
</comment>
<sequence length="237" mass="25636">MDFIRNNQSQSPDTGTTIIGVAYEGGIVIGCDTRVSIGNYINNRTSDKITPLAENVFLARSGSAPDTQLVADYVRHLVHQHVMEIGRDPDVKTVANLAMQIVYNNKGVNHGQGLCAAMVCAGWDKHNGGQVFAMPIGGTLLPVPWAIDGSGSTFIWGFMDAEYREGMTRAETEVFCIKAISLAMARDASSGGMVRLVTVDKDGATRRLVTHEEMEPFYEELDLRKVRDGSGGVALGI</sequence>
<gene>
    <name evidence="10" type="ORF">CYMTET_40770</name>
</gene>
<dbReference type="GO" id="GO:0019774">
    <property type="term" value="C:proteasome core complex, beta-subunit complex"/>
    <property type="evidence" value="ECO:0007669"/>
    <property type="project" value="UniProtKB-ARBA"/>
</dbReference>
<evidence type="ECO:0000256" key="6">
    <source>
        <dbReference type="ARBA" id="ARBA00022698"/>
    </source>
</evidence>
<dbReference type="SUPFAM" id="SSF56235">
    <property type="entry name" value="N-terminal nucleophile aminohydrolases (Ntn hydrolases)"/>
    <property type="match status" value="1"/>
</dbReference>
<dbReference type="GO" id="GO:0051603">
    <property type="term" value="P:proteolysis involved in protein catabolic process"/>
    <property type="evidence" value="ECO:0007669"/>
    <property type="project" value="InterPro"/>
</dbReference>
<dbReference type="Gene3D" id="3.60.20.10">
    <property type="entry name" value="Glutamine Phosphoribosylpyrophosphate, subunit 1, domain 1"/>
    <property type="match status" value="1"/>
</dbReference>
<dbReference type="PANTHER" id="PTHR32194:SF0">
    <property type="entry name" value="ATP-DEPENDENT PROTEASE SUBUNIT HSLV"/>
    <property type="match status" value="1"/>
</dbReference>
<evidence type="ECO:0000256" key="8">
    <source>
        <dbReference type="ARBA" id="ARBA00022942"/>
    </source>
</evidence>
<comment type="subcellular location">
    <subcellularLocation>
        <location evidence="2">Nucleus</location>
    </subcellularLocation>
</comment>
<dbReference type="InterPro" id="IPR029055">
    <property type="entry name" value="Ntn_hydrolases_N"/>
</dbReference>
<dbReference type="CDD" id="cd03762">
    <property type="entry name" value="proteasome_beta_type_6"/>
    <property type="match status" value="1"/>
</dbReference>
<dbReference type="PRINTS" id="PR00141">
    <property type="entry name" value="PROTEASOME"/>
</dbReference>
<dbReference type="EC" id="3.4.25.1" evidence="3"/>
<keyword evidence="7" id="KW-0378">Hydrolase</keyword>
<comment type="catalytic activity">
    <reaction evidence="1">
        <text>Cleavage of peptide bonds with very broad specificity.</text>
        <dbReference type="EC" id="3.4.25.1"/>
    </reaction>
</comment>
<reference evidence="10 11" key="1">
    <citation type="journal article" date="2015" name="Genome Biol. Evol.">
        <title>Comparative Genomics of a Bacterivorous Green Alga Reveals Evolutionary Causalities and Consequences of Phago-Mixotrophic Mode of Nutrition.</title>
        <authorList>
            <person name="Burns J.A."/>
            <person name="Paasch A."/>
            <person name="Narechania A."/>
            <person name="Kim E."/>
        </authorList>
    </citation>
    <scope>NUCLEOTIDE SEQUENCE [LARGE SCALE GENOMIC DNA]</scope>
    <source>
        <strain evidence="10 11">PLY_AMNH</strain>
    </source>
</reference>
<keyword evidence="6" id="KW-0888">Threonine protease</keyword>
<feature type="active site" description="Nucleophile" evidence="9">
    <location>
        <position position="16"/>
    </location>
</feature>
<keyword evidence="4" id="KW-0963">Cytoplasm</keyword>
<dbReference type="GO" id="GO:0005737">
    <property type="term" value="C:cytoplasm"/>
    <property type="evidence" value="ECO:0007669"/>
    <property type="project" value="TreeGrafter"/>
</dbReference>
<keyword evidence="8" id="KW-0647">Proteasome</keyword>
<keyword evidence="11" id="KW-1185">Reference proteome</keyword>
<name>A0AAE0F4A7_9CHLO</name>
<evidence type="ECO:0000256" key="7">
    <source>
        <dbReference type="ARBA" id="ARBA00022801"/>
    </source>
</evidence>
<protein>
    <recommendedName>
        <fullName evidence="3">proteasome endopeptidase complex</fullName>
        <ecNumber evidence="3">3.4.25.1</ecNumber>
    </recommendedName>
</protein>
<evidence type="ECO:0000256" key="3">
    <source>
        <dbReference type="ARBA" id="ARBA00012039"/>
    </source>
</evidence>
<accession>A0AAE0F4A7</accession>
<evidence type="ECO:0000313" key="11">
    <source>
        <dbReference type="Proteomes" id="UP001190700"/>
    </source>
</evidence>
<dbReference type="Pfam" id="PF00227">
    <property type="entry name" value="Proteasome"/>
    <property type="match status" value="1"/>
</dbReference>
<organism evidence="10 11">
    <name type="scientific">Cymbomonas tetramitiformis</name>
    <dbReference type="NCBI Taxonomy" id="36881"/>
    <lineage>
        <taxon>Eukaryota</taxon>
        <taxon>Viridiplantae</taxon>
        <taxon>Chlorophyta</taxon>
        <taxon>Pyramimonadophyceae</taxon>
        <taxon>Pyramimonadales</taxon>
        <taxon>Pyramimonadaceae</taxon>
        <taxon>Cymbomonas</taxon>
    </lineage>
</organism>
<evidence type="ECO:0000256" key="2">
    <source>
        <dbReference type="ARBA" id="ARBA00004123"/>
    </source>
</evidence>
<dbReference type="AlphaFoldDB" id="A0AAE0F4A7"/>
<evidence type="ECO:0000256" key="4">
    <source>
        <dbReference type="ARBA" id="ARBA00022490"/>
    </source>
</evidence>
<proteinExistence type="predicted"/>
<dbReference type="InterPro" id="IPR023333">
    <property type="entry name" value="Proteasome_suB-type"/>
</dbReference>
<dbReference type="InterPro" id="IPR000243">
    <property type="entry name" value="Pept_T1A_subB"/>
</dbReference>
<dbReference type="PANTHER" id="PTHR32194">
    <property type="entry name" value="METALLOPROTEASE TLDD"/>
    <property type="match status" value="1"/>
</dbReference>
<dbReference type="GO" id="GO:0005634">
    <property type="term" value="C:nucleus"/>
    <property type="evidence" value="ECO:0007669"/>
    <property type="project" value="UniProtKB-SubCell"/>
</dbReference>
<dbReference type="PROSITE" id="PS51476">
    <property type="entry name" value="PROTEASOME_BETA_2"/>
    <property type="match status" value="1"/>
</dbReference>
<dbReference type="InterPro" id="IPR001353">
    <property type="entry name" value="Proteasome_sua/b"/>
</dbReference>
<dbReference type="Proteomes" id="UP001190700">
    <property type="component" value="Unassembled WGS sequence"/>
</dbReference>
<evidence type="ECO:0000256" key="5">
    <source>
        <dbReference type="ARBA" id="ARBA00022670"/>
    </source>
</evidence>
<evidence type="ECO:0000256" key="1">
    <source>
        <dbReference type="ARBA" id="ARBA00001198"/>
    </source>
</evidence>
<keyword evidence="5" id="KW-0645">Protease</keyword>
<dbReference type="EMBL" id="LGRX02027106">
    <property type="protein sequence ID" value="KAK3249820.1"/>
    <property type="molecule type" value="Genomic_DNA"/>
</dbReference>
<dbReference type="GO" id="GO:0004298">
    <property type="term" value="F:threonine-type endopeptidase activity"/>
    <property type="evidence" value="ECO:0007669"/>
    <property type="project" value="UniProtKB-KW"/>
</dbReference>
<evidence type="ECO:0000313" key="10">
    <source>
        <dbReference type="EMBL" id="KAK3249820.1"/>
    </source>
</evidence>
<evidence type="ECO:0000256" key="9">
    <source>
        <dbReference type="PIRSR" id="PIRSR600243-1"/>
    </source>
</evidence>